<reference evidence="1 2" key="1">
    <citation type="journal article" date="2018" name="Mol. Biol. Evol.">
        <title>Broad Genomic Sampling Reveals a Smut Pathogenic Ancestry of the Fungal Clade Ustilaginomycotina.</title>
        <authorList>
            <person name="Kijpornyongpan T."/>
            <person name="Mondo S.J."/>
            <person name="Barry K."/>
            <person name="Sandor L."/>
            <person name="Lee J."/>
            <person name="Lipzen A."/>
            <person name="Pangilinan J."/>
            <person name="LaButti K."/>
            <person name="Hainaut M."/>
            <person name="Henrissat B."/>
            <person name="Grigoriev I.V."/>
            <person name="Spatafora J.W."/>
            <person name="Aime M.C."/>
        </authorList>
    </citation>
    <scope>NUCLEOTIDE SEQUENCE [LARGE SCALE GENOMIC DNA]</scope>
    <source>
        <strain evidence="1 2">SA 807</strain>
    </source>
</reference>
<dbReference type="Proteomes" id="UP000245626">
    <property type="component" value="Unassembled WGS sequence"/>
</dbReference>
<evidence type="ECO:0000313" key="1">
    <source>
        <dbReference type="EMBL" id="PWN54416.1"/>
    </source>
</evidence>
<gene>
    <name evidence="1" type="ORF">IE53DRAFT_382967</name>
</gene>
<accession>A0ACD0P8P4</accession>
<name>A0ACD0P8P4_9BASI</name>
<organism evidence="1 2">
    <name type="scientific">Violaceomyces palustris</name>
    <dbReference type="NCBI Taxonomy" id="1673888"/>
    <lineage>
        <taxon>Eukaryota</taxon>
        <taxon>Fungi</taxon>
        <taxon>Dikarya</taxon>
        <taxon>Basidiomycota</taxon>
        <taxon>Ustilaginomycotina</taxon>
        <taxon>Ustilaginomycetes</taxon>
        <taxon>Violaceomycetales</taxon>
        <taxon>Violaceomycetaceae</taxon>
        <taxon>Violaceomyces</taxon>
    </lineage>
</organism>
<protein>
    <submittedName>
        <fullName evidence="1">Uncharacterized protein</fullName>
    </submittedName>
</protein>
<dbReference type="EMBL" id="KZ819685">
    <property type="protein sequence ID" value="PWN54416.1"/>
    <property type="molecule type" value="Genomic_DNA"/>
</dbReference>
<proteinExistence type="predicted"/>
<sequence>MAPRPDFSHLDEEQGALEVNMDATPSSDSMASASGERNLSEEEEPAQPMSARVARVLDYVYGPYQARPTLRERRAGWSLNDGACSPKKRKVLYASKNFDPSLFTEEVVAVLKFSRGGQWHYANFIHRNRPFVIGRGPACDLVVQSRVISREHIRLYAHQTDSGETFVSCEDVSNKNGFLWNGIMIRGTSILLNDGDRLTLRECLTLDYVHTANLGSTKSSKRTQTRNEECRKGDYVIYKRILGTGSFGKVFLGLNERQQLQVACKRVAKKKCIAGQAGHEGMGLVQECINKEKTLLKDLSHVVVVRLTKWKGMSRLRAH</sequence>
<keyword evidence="2" id="KW-1185">Reference proteome</keyword>
<evidence type="ECO:0000313" key="2">
    <source>
        <dbReference type="Proteomes" id="UP000245626"/>
    </source>
</evidence>